<dbReference type="PANTHER" id="PTHR31672">
    <property type="entry name" value="BNACNNG10540D PROTEIN"/>
    <property type="match status" value="1"/>
</dbReference>
<evidence type="ECO:0000313" key="2">
    <source>
        <dbReference type="EMBL" id="PNR27984.1"/>
    </source>
</evidence>
<dbReference type="FunFam" id="2.120.10.80:FF:000258">
    <property type="entry name" value="Predicted protein"/>
    <property type="match status" value="1"/>
</dbReference>
<dbReference type="Proteomes" id="UP000006727">
    <property type="component" value="Chromosome 24"/>
</dbReference>
<dbReference type="PaxDb" id="3218-PP1S18_125V6.1"/>
<dbReference type="InterPro" id="IPR056592">
    <property type="entry name" value="Beta-prop_At3g26010-like"/>
</dbReference>
<dbReference type="PANTHER" id="PTHR31672:SF2">
    <property type="entry name" value="F-BOX DOMAIN-CONTAINING PROTEIN"/>
    <property type="match status" value="1"/>
</dbReference>
<evidence type="ECO:0000313" key="4">
    <source>
        <dbReference type="Proteomes" id="UP000006727"/>
    </source>
</evidence>
<dbReference type="GO" id="GO:0031146">
    <property type="term" value="P:SCF-dependent proteasomal ubiquitin-dependent protein catabolic process"/>
    <property type="evidence" value="ECO:0000318"/>
    <property type="project" value="GO_Central"/>
</dbReference>
<reference evidence="3" key="3">
    <citation type="submission" date="2020-12" db="UniProtKB">
        <authorList>
            <consortium name="EnsemblPlants"/>
        </authorList>
    </citation>
    <scope>IDENTIFICATION</scope>
</reference>
<sequence length="394" mass="44776">MALPDDLLLQAFARLSFLDIFRLPAVCRLFQNVLRAEQSRTVLQASAHLQPAHSSLMFFWDKGGLEWMGYDSNNQRWNRLPSLRLLLPPRTQVQTTLKKDYLVASTGGLLCVDVSEFRTAERIFVLNPITQTSTELPPLNYRRGPVLLQVIVDAETRSYQVIVAGSASANDDLSRKTEVYSSQTGEWTVTGDVPGPAHSLNLFQSGVLLHGTQFCIVIHDILTVIAYNVRRGEWFSSWRCPFPEAYYEDGTTSTNPQLVRCGDCVVLFWERERASGRRTSFCFATLEFDRHGDEIEHPRWSKVTEHSRTGSRGLDSYPEFVCSPCPADPATECKVNVMNTIDFRKETYSVEYSSEHPTQHLDKAILKEDQEILYTLNPATFCFEPNYLLLVSND</sequence>
<accession>A9RN45</accession>
<dbReference type="CDD" id="cd09917">
    <property type="entry name" value="F-box_SF"/>
    <property type="match status" value="1"/>
</dbReference>
<name>A9RN45_PHYPA</name>
<dbReference type="PROSITE" id="PS50181">
    <property type="entry name" value="FBOX"/>
    <property type="match status" value="1"/>
</dbReference>
<dbReference type="Gramene" id="Pp3c24_3650V3.1">
    <property type="protein sequence ID" value="PAC:32908798.CDS.1"/>
    <property type="gene ID" value="Pp3c24_3650"/>
</dbReference>
<dbReference type="InterPro" id="IPR001810">
    <property type="entry name" value="F-box_dom"/>
</dbReference>
<proteinExistence type="predicted"/>
<dbReference type="Gramene" id="Pp3c24_3650V3.2">
    <property type="protein sequence ID" value="PAC:32908799.CDS.1"/>
    <property type="gene ID" value="Pp3c24_3650"/>
</dbReference>
<reference evidence="2 4" key="2">
    <citation type="journal article" date="2018" name="Plant J.">
        <title>The Physcomitrella patens chromosome-scale assembly reveals moss genome structure and evolution.</title>
        <authorList>
            <person name="Lang D."/>
            <person name="Ullrich K.K."/>
            <person name="Murat F."/>
            <person name="Fuchs J."/>
            <person name="Jenkins J."/>
            <person name="Haas F.B."/>
            <person name="Piednoel M."/>
            <person name="Gundlach H."/>
            <person name="Van Bel M."/>
            <person name="Meyberg R."/>
            <person name="Vives C."/>
            <person name="Morata J."/>
            <person name="Symeonidi A."/>
            <person name="Hiss M."/>
            <person name="Muchero W."/>
            <person name="Kamisugi Y."/>
            <person name="Saleh O."/>
            <person name="Blanc G."/>
            <person name="Decker E.L."/>
            <person name="van Gessel N."/>
            <person name="Grimwood J."/>
            <person name="Hayes R.D."/>
            <person name="Graham S.W."/>
            <person name="Gunter L.E."/>
            <person name="McDaniel S.F."/>
            <person name="Hoernstein S.N.W."/>
            <person name="Larsson A."/>
            <person name="Li F.W."/>
            <person name="Perroud P.F."/>
            <person name="Phillips J."/>
            <person name="Ranjan P."/>
            <person name="Rokshar D.S."/>
            <person name="Rothfels C.J."/>
            <person name="Schneider L."/>
            <person name="Shu S."/>
            <person name="Stevenson D.W."/>
            <person name="Thummler F."/>
            <person name="Tillich M."/>
            <person name="Villarreal Aguilar J.C."/>
            <person name="Widiez T."/>
            <person name="Wong G.K."/>
            <person name="Wymore A."/>
            <person name="Zhang Y."/>
            <person name="Zimmer A.D."/>
            <person name="Quatrano R.S."/>
            <person name="Mayer K.F.X."/>
            <person name="Goodstein D."/>
            <person name="Casacuberta J.M."/>
            <person name="Vandepoele K."/>
            <person name="Reski R."/>
            <person name="Cuming A.C."/>
            <person name="Tuskan G.A."/>
            <person name="Maumus F."/>
            <person name="Salse J."/>
            <person name="Schmutz J."/>
            <person name="Rensing S.A."/>
        </authorList>
    </citation>
    <scope>NUCLEOTIDE SEQUENCE [LARGE SCALE GENOMIC DNA]</scope>
    <source>
        <strain evidence="3 4">cv. Gransden 2004</strain>
    </source>
</reference>
<dbReference type="SUPFAM" id="SSF81383">
    <property type="entry name" value="F-box domain"/>
    <property type="match status" value="1"/>
</dbReference>
<dbReference type="GO" id="GO:0004842">
    <property type="term" value="F:ubiquitin-protein transferase activity"/>
    <property type="evidence" value="ECO:0000318"/>
    <property type="project" value="GO_Central"/>
</dbReference>
<reference evidence="2 4" key="1">
    <citation type="journal article" date="2008" name="Science">
        <title>The Physcomitrella genome reveals evolutionary insights into the conquest of land by plants.</title>
        <authorList>
            <person name="Rensing S."/>
            <person name="Lang D."/>
            <person name="Zimmer A."/>
            <person name="Terry A."/>
            <person name="Salamov A."/>
            <person name="Shapiro H."/>
            <person name="Nishiyama T."/>
            <person name="Perroud P.-F."/>
            <person name="Lindquist E."/>
            <person name="Kamisugi Y."/>
            <person name="Tanahashi T."/>
            <person name="Sakakibara K."/>
            <person name="Fujita T."/>
            <person name="Oishi K."/>
            <person name="Shin-I T."/>
            <person name="Kuroki Y."/>
            <person name="Toyoda A."/>
            <person name="Suzuki Y."/>
            <person name="Hashimoto A."/>
            <person name="Yamaguchi K."/>
            <person name="Sugano A."/>
            <person name="Kohara Y."/>
            <person name="Fujiyama A."/>
            <person name="Anterola A."/>
            <person name="Aoki S."/>
            <person name="Ashton N."/>
            <person name="Barbazuk W.B."/>
            <person name="Barker E."/>
            <person name="Bennetzen J."/>
            <person name="Bezanilla M."/>
            <person name="Blankenship R."/>
            <person name="Cho S.H."/>
            <person name="Dutcher S."/>
            <person name="Estelle M."/>
            <person name="Fawcett J.A."/>
            <person name="Gundlach H."/>
            <person name="Hanada K."/>
            <person name="Heyl A."/>
            <person name="Hicks K.A."/>
            <person name="Hugh J."/>
            <person name="Lohr M."/>
            <person name="Mayer K."/>
            <person name="Melkozernov A."/>
            <person name="Murata T."/>
            <person name="Nelson D."/>
            <person name="Pils B."/>
            <person name="Prigge M."/>
            <person name="Reiss B."/>
            <person name="Renner T."/>
            <person name="Rombauts S."/>
            <person name="Rushton P."/>
            <person name="Sanderfoot A."/>
            <person name="Schween G."/>
            <person name="Shiu S.-H."/>
            <person name="Stueber K."/>
            <person name="Theodoulou F.L."/>
            <person name="Tu H."/>
            <person name="Van de Peer Y."/>
            <person name="Verrier P.J."/>
            <person name="Waters E."/>
            <person name="Wood A."/>
            <person name="Yang L."/>
            <person name="Cove D."/>
            <person name="Cuming A."/>
            <person name="Hasebe M."/>
            <person name="Lucas S."/>
            <person name="Mishler D.B."/>
            <person name="Reski R."/>
            <person name="Grigoriev I."/>
            <person name="Quatrano R.S."/>
            <person name="Boore J.L."/>
        </authorList>
    </citation>
    <scope>NUCLEOTIDE SEQUENCE [LARGE SCALE GENOMIC DNA]</scope>
    <source>
        <strain evidence="3 4">cv. Gransden 2004</strain>
    </source>
</reference>
<dbReference type="HOGENOM" id="CLU_035095_0_0_1"/>
<dbReference type="EMBL" id="ABEU02000024">
    <property type="protein sequence ID" value="PNR27984.1"/>
    <property type="molecule type" value="Genomic_DNA"/>
</dbReference>
<dbReference type="Pfam" id="PF00646">
    <property type="entry name" value="F-box"/>
    <property type="match status" value="1"/>
</dbReference>
<organism evidence="2">
    <name type="scientific">Physcomitrium patens</name>
    <name type="common">Spreading-leaved earth moss</name>
    <name type="synonym">Physcomitrella patens</name>
    <dbReference type="NCBI Taxonomy" id="3218"/>
    <lineage>
        <taxon>Eukaryota</taxon>
        <taxon>Viridiplantae</taxon>
        <taxon>Streptophyta</taxon>
        <taxon>Embryophyta</taxon>
        <taxon>Bryophyta</taxon>
        <taxon>Bryophytina</taxon>
        <taxon>Bryopsida</taxon>
        <taxon>Funariidae</taxon>
        <taxon>Funariales</taxon>
        <taxon>Funariaceae</taxon>
        <taxon>Physcomitrium</taxon>
    </lineage>
</organism>
<feature type="domain" description="F-box" evidence="1">
    <location>
        <begin position="1"/>
        <end position="43"/>
    </location>
</feature>
<dbReference type="InterPro" id="IPR050796">
    <property type="entry name" value="SCF_F-box_component"/>
</dbReference>
<protein>
    <recommendedName>
        <fullName evidence="1">F-box domain-containing protein</fullName>
    </recommendedName>
</protein>
<dbReference type="InterPro" id="IPR036047">
    <property type="entry name" value="F-box-like_dom_sf"/>
</dbReference>
<keyword evidence="4" id="KW-1185">Reference proteome</keyword>
<evidence type="ECO:0000259" key="1">
    <source>
        <dbReference type="PROSITE" id="PS50181"/>
    </source>
</evidence>
<dbReference type="Pfam" id="PF24750">
    <property type="entry name" value="b-prop_At3g26010-like"/>
    <property type="match status" value="1"/>
</dbReference>
<dbReference type="InterPro" id="IPR015915">
    <property type="entry name" value="Kelch-typ_b-propeller"/>
</dbReference>
<dbReference type="Gene3D" id="1.20.1280.50">
    <property type="match status" value="1"/>
</dbReference>
<dbReference type="SUPFAM" id="SSF117281">
    <property type="entry name" value="Kelch motif"/>
    <property type="match status" value="1"/>
</dbReference>
<dbReference type="EnsemblPlants" id="Pp3c24_3650V3.2">
    <property type="protein sequence ID" value="PAC:32908799.CDS.1"/>
    <property type="gene ID" value="Pp3c24_3650"/>
</dbReference>
<gene>
    <name evidence="2" type="ORF">PHYPA_028576</name>
</gene>
<dbReference type="InParanoid" id="A9RN45"/>
<dbReference type="Gene3D" id="2.120.10.80">
    <property type="entry name" value="Kelch-type beta propeller"/>
    <property type="match status" value="1"/>
</dbReference>
<dbReference type="AlphaFoldDB" id="A9RN45"/>
<evidence type="ECO:0000313" key="3">
    <source>
        <dbReference type="EnsemblPlants" id="PAC:32908798.CDS.1"/>
    </source>
</evidence>
<dbReference type="EnsemblPlants" id="Pp3c24_3650V3.1">
    <property type="protein sequence ID" value="PAC:32908798.CDS.1"/>
    <property type="gene ID" value="Pp3c24_3650"/>
</dbReference>